<evidence type="ECO:0000259" key="3">
    <source>
        <dbReference type="PROSITE" id="PS50048"/>
    </source>
</evidence>
<organism evidence="4 5">
    <name type="scientific">Moelleriella libera RCEF 2490</name>
    <dbReference type="NCBI Taxonomy" id="1081109"/>
    <lineage>
        <taxon>Eukaryota</taxon>
        <taxon>Fungi</taxon>
        <taxon>Dikarya</taxon>
        <taxon>Ascomycota</taxon>
        <taxon>Pezizomycotina</taxon>
        <taxon>Sordariomycetes</taxon>
        <taxon>Hypocreomycetidae</taxon>
        <taxon>Hypocreales</taxon>
        <taxon>Clavicipitaceae</taxon>
        <taxon>Moelleriella</taxon>
    </lineage>
</organism>
<dbReference type="GO" id="GO:0008270">
    <property type="term" value="F:zinc ion binding"/>
    <property type="evidence" value="ECO:0007669"/>
    <property type="project" value="InterPro"/>
</dbReference>
<dbReference type="Gene3D" id="4.10.240.10">
    <property type="entry name" value="Zn(2)-C6 fungal-type DNA-binding domain"/>
    <property type="match status" value="1"/>
</dbReference>
<feature type="compositionally biased region" description="Basic and acidic residues" evidence="2">
    <location>
        <begin position="111"/>
        <end position="125"/>
    </location>
</feature>
<keyword evidence="1" id="KW-0539">Nucleus</keyword>
<evidence type="ECO:0000313" key="4">
    <source>
        <dbReference type="EMBL" id="KZZ95476.1"/>
    </source>
</evidence>
<dbReference type="EMBL" id="AZGY01000009">
    <property type="protein sequence ID" value="KZZ95476.1"/>
    <property type="molecule type" value="Genomic_DNA"/>
</dbReference>
<evidence type="ECO:0000256" key="2">
    <source>
        <dbReference type="SAM" id="MobiDB-lite"/>
    </source>
</evidence>
<dbReference type="STRING" id="1081109.A0A168BLZ2"/>
<dbReference type="InterPro" id="IPR001138">
    <property type="entry name" value="Zn2Cys6_DnaBD"/>
</dbReference>
<dbReference type="PROSITE" id="PS50048">
    <property type="entry name" value="ZN2_CY6_FUNGAL_2"/>
    <property type="match status" value="1"/>
</dbReference>
<proteinExistence type="predicted"/>
<dbReference type="OrthoDB" id="4356994at2759"/>
<dbReference type="Pfam" id="PF00172">
    <property type="entry name" value="Zn_clus"/>
    <property type="match status" value="1"/>
</dbReference>
<accession>A0A168BLZ2</accession>
<keyword evidence="4" id="KW-0238">DNA-binding</keyword>
<dbReference type="InterPro" id="IPR036864">
    <property type="entry name" value="Zn2-C6_fun-type_DNA-bd_sf"/>
</dbReference>
<sequence>MFHTWRYDAQTTVQIDVPRAYDAARGRSSKIQACKACRRKKTRCDGDGSNACPRCIRNNLPCEYSAAASSSSSASSPPCTYTSTPTPTASAVAAAAVARPHQKGSSSSNKSVRDSSETTRYAGEKSRRHYHHRSNHHRRQHHDYEEGEEGYRHGEKTYPAFDYQTALSDSSSTTMLELEGASPWPMDHHQMEPWQGSSQGAAMGDMSGYYYPAHESWDEFLRNWTHEASLHGGQ</sequence>
<feature type="domain" description="Zn(2)-C6 fungal-type" evidence="3">
    <location>
        <begin position="33"/>
        <end position="64"/>
    </location>
</feature>
<protein>
    <submittedName>
        <fullName evidence="4">Zn(2)-C6 fungal-type DNA-binding domain protein</fullName>
    </submittedName>
</protein>
<dbReference type="AlphaFoldDB" id="A0A168BLZ2"/>
<evidence type="ECO:0000256" key="1">
    <source>
        <dbReference type="ARBA" id="ARBA00023242"/>
    </source>
</evidence>
<reference evidence="4 5" key="1">
    <citation type="journal article" date="2016" name="Genome Biol. Evol.">
        <title>Divergent and convergent evolution of fungal pathogenicity.</title>
        <authorList>
            <person name="Shang Y."/>
            <person name="Xiao G."/>
            <person name="Zheng P."/>
            <person name="Cen K."/>
            <person name="Zhan S."/>
            <person name="Wang C."/>
        </authorList>
    </citation>
    <scope>NUCLEOTIDE SEQUENCE [LARGE SCALE GENOMIC DNA]</scope>
    <source>
        <strain evidence="4 5">RCEF 2490</strain>
    </source>
</reference>
<dbReference type="PROSITE" id="PS00463">
    <property type="entry name" value="ZN2_CY6_FUNGAL_1"/>
    <property type="match status" value="1"/>
</dbReference>
<dbReference type="Proteomes" id="UP000078544">
    <property type="component" value="Unassembled WGS sequence"/>
</dbReference>
<name>A0A168BLZ2_9HYPO</name>
<dbReference type="InterPro" id="IPR050797">
    <property type="entry name" value="Carb_Metab_Trans_Reg"/>
</dbReference>
<dbReference type="SUPFAM" id="SSF57701">
    <property type="entry name" value="Zn2/Cys6 DNA-binding domain"/>
    <property type="match status" value="1"/>
</dbReference>
<gene>
    <name evidence="4" type="ORF">AAL_04707</name>
</gene>
<dbReference type="PANTHER" id="PTHR31668">
    <property type="entry name" value="GLUCOSE TRANSPORT TRANSCRIPTION REGULATOR RGT1-RELATED-RELATED"/>
    <property type="match status" value="1"/>
</dbReference>
<dbReference type="GO" id="GO:0000981">
    <property type="term" value="F:DNA-binding transcription factor activity, RNA polymerase II-specific"/>
    <property type="evidence" value="ECO:0007669"/>
    <property type="project" value="InterPro"/>
</dbReference>
<evidence type="ECO:0000313" key="5">
    <source>
        <dbReference type="Proteomes" id="UP000078544"/>
    </source>
</evidence>
<dbReference type="GO" id="GO:0003677">
    <property type="term" value="F:DNA binding"/>
    <property type="evidence" value="ECO:0007669"/>
    <property type="project" value="UniProtKB-KW"/>
</dbReference>
<dbReference type="SMART" id="SM00066">
    <property type="entry name" value="GAL4"/>
    <property type="match status" value="1"/>
</dbReference>
<dbReference type="CDD" id="cd00067">
    <property type="entry name" value="GAL4"/>
    <property type="match status" value="1"/>
</dbReference>
<feature type="region of interest" description="Disordered" evidence="2">
    <location>
        <begin position="92"/>
        <end position="152"/>
    </location>
</feature>
<comment type="caution">
    <text evidence="4">The sequence shown here is derived from an EMBL/GenBank/DDBJ whole genome shotgun (WGS) entry which is preliminary data.</text>
</comment>
<keyword evidence="5" id="KW-1185">Reference proteome</keyword>
<feature type="compositionally biased region" description="Basic residues" evidence="2">
    <location>
        <begin position="126"/>
        <end position="141"/>
    </location>
</feature>